<accession>A0A1Y2HT05</accession>
<proteinExistence type="predicted"/>
<dbReference type="EMBL" id="MCFL01000011">
    <property type="protein sequence ID" value="ORZ37705.1"/>
    <property type="molecule type" value="Genomic_DNA"/>
</dbReference>
<reference evidence="1 2" key="1">
    <citation type="submission" date="2016-07" db="EMBL/GenBank/DDBJ databases">
        <title>Pervasive Adenine N6-methylation of Active Genes in Fungi.</title>
        <authorList>
            <consortium name="DOE Joint Genome Institute"/>
            <person name="Mondo S.J."/>
            <person name="Dannebaum R.O."/>
            <person name="Kuo R.C."/>
            <person name="Labutti K."/>
            <person name="Haridas S."/>
            <person name="Kuo A."/>
            <person name="Salamov A."/>
            <person name="Ahrendt S.R."/>
            <person name="Lipzen A."/>
            <person name="Sullivan W."/>
            <person name="Andreopoulos W.B."/>
            <person name="Clum A."/>
            <person name="Lindquist E."/>
            <person name="Daum C."/>
            <person name="Ramamoorthy G.K."/>
            <person name="Gryganskyi A."/>
            <person name="Culley D."/>
            <person name="Magnuson J.K."/>
            <person name="James T.Y."/>
            <person name="O'Malley M.A."/>
            <person name="Stajich J.E."/>
            <person name="Spatafora J.W."/>
            <person name="Visel A."/>
            <person name="Grigoriev I.V."/>
        </authorList>
    </citation>
    <scope>NUCLEOTIDE SEQUENCE [LARGE SCALE GENOMIC DNA]</scope>
    <source>
        <strain evidence="1 2">PL171</strain>
    </source>
</reference>
<feature type="non-terminal residue" evidence="1">
    <location>
        <position position="67"/>
    </location>
</feature>
<evidence type="ECO:0000313" key="1">
    <source>
        <dbReference type="EMBL" id="ORZ37705.1"/>
    </source>
</evidence>
<sequence length="67" mass="7376">MCSVSSFAMLFRPFSSLDSTSAFFFLLACLCASFVSSHFVPSCSLAHLHLVHMVFIYRSTSCALLCV</sequence>
<comment type="caution">
    <text evidence="1">The sequence shown here is derived from an EMBL/GenBank/DDBJ whole genome shotgun (WGS) entry which is preliminary data.</text>
</comment>
<organism evidence="1 2">
    <name type="scientific">Catenaria anguillulae PL171</name>
    <dbReference type="NCBI Taxonomy" id="765915"/>
    <lineage>
        <taxon>Eukaryota</taxon>
        <taxon>Fungi</taxon>
        <taxon>Fungi incertae sedis</taxon>
        <taxon>Blastocladiomycota</taxon>
        <taxon>Blastocladiomycetes</taxon>
        <taxon>Blastocladiales</taxon>
        <taxon>Catenariaceae</taxon>
        <taxon>Catenaria</taxon>
    </lineage>
</organism>
<gene>
    <name evidence="1" type="ORF">BCR44DRAFT_1429773</name>
</gene>
<protein>
    <submittedName>
        <fullName evidence="1">Uncharacterized protein</fullName>
    </submittedName>
</protein>
<dbReference type="AlphaFoldDB" id="A0A1Y2HT05"/>
<keyword evidence="2" id="KW-1185">Reference proteome</keyword>
<dbReference type="Proteomes" id="UP000193411">
    <property type="component" value="Unassembled WGS sequence"/>
</dbReference>
<dbReference type="OrthoDB" id="26569at2759"/>
<evidence type="ECO:0000313" key="2">
    <source>
        <dbReference type="Proteomes" id="UP000193411"/>
    </source>
</evidence>
<name>A0A1Y2HT05_9FUNG</name>